<evidence type="ECO:0000256" key="2">
    <source>
        <dbReference type="ARBA" id="ARBA00022448"/>
    </source>
</evidence>
<dbReference type="InterPro" id="IPR011989">
    <property type="entry name" value="ARM-like"/>
</dbReference>
<sequence>MPQYSLLCGVFRFINFRLRRKRPLSKMAAPELQAVLEQLLEPDNAVIQQATARLREAFADPRTPERLAEIVVGAARPQLRQLAAVLLRRRLSGGRWRHLDPELRLRLPSLLAEALEKETDRSVLPSLSHVGAVLLRRGGAEAWAPMGQWVQRAARDPHLQERALQVLSAALEDPPPSLTPHCRPIAELCRGGLQPGTPPHSTAYALKALGGLAAALGGTQTDLLRSLLPDVLRALQALIDADEELGAAALEVLDEFVAADPKAVTFDLRPVLDLCLQVGGAEGRGQAVRARALAVLGFLAQERPRALQPFLPPLLGSLLTLLCSPPPRDHPDPEDAELWGGGEGGRSIRHCAAQVLNALALGVPAEKLLREMVPRLEPLLGSPEPWGRKGALLALGAAADGCGELLRRRYMGAVLGALRRGLRDPEGAVRGAAASALRSVGEYMQPEAAALALEALPAALEALPVSLEPLPGCPEALPGSPEVLPGARSWFVLRELLAVAGAAVAPQLGAVLGALLGVLERGRPHEMELALSALHELGGAVEDFPLCPPGGAVEAALLAVLRLPDPPHRAVRLQAMEVLGALGGGAAALEAVLEMAADGDGEERRVLFGLCGAAAEALREGVEPMLPRLLPLLLHSLQAPPPAASPAASDSFLLFDAAEDEEGAEPMGDEEEELVAVEVGGDFVAEVEAACEGAGLMAEHCGAAFEPYFCPTLEALLPLLEFPHPDVRSAAYGALGGLSCGAGNAVGQQELQGRALTALLGAVRAEKGAGPARAGLTALSRALSPALSPQLLHAIGCLMADVINGQIRCLQDDDGSDEEEVEAAAELRELAGEGLAAVGGASPGGGALSDSFRRALPTLLGCLNGDAAQRSWAAAILGEAGAHLERGVASELLPLIGPALARSSAHDPDPEVRSNALCSIGRLAANGVALGAAWPGLAAIGRALREEGRGRGRDNACGALVRHKGALPDAELLALLLPALPLTEDFEENSAVFGYLLQLQPEQLLPHAEEMPRVCSAIGTGSGDTDLEAAVVGLLQELWRRCPTDVGRGMERLPHSDSVRLRRAMGLDDAAAMTPSTVQ</sequence>
<keyword evidence="4" id="KW-0677">Repeat</keyword>
<dbReference type="RefSeq" id="XP_040510938.1">
    <property type="nucleotide sequence ID" value="XM_040655004.1"/>
</dbReference>
<keyword evidence="3" id="KW-0963">Cytoplasm</keyword>
<dbReference type="PROSITE" id="PS50077">
    <property type="entry name" value="HEAT_REPEAT"/>
    <property type="match status" value="1"/>
</dbReference>
<evidence type="ECO:0000313" key="7">
    <source>
        <dbReference type="Ensembl" id="ENSGALP00010005534.1"/>
    </source>
</evidence>
<dbReference type="Ensembl" id="ENSGALT00010009366.1">
    <property type="protein sequence ID" value="ENSGALP00010005534.1"/>
    <property type="gene ID" value="ENSGALG00010004046.1"/>
</dbReference>
<proteinExistence type="predicted"/>
<dbReference type="GO" id="GO:0008139">
    <property type="term" value="F:nuclear localization sequence binding"/>
    <property type="evidence" value="ECO:0000318"/>
    <property type="project" value="GO_Central"/>
</dbReference>
<evidence type="ECO:0000313" key="8">
    <source>
        <dbReference type="Proteomes" id="UP000000539"/>
    </source>
</evidence>
<evidence type="ECO:0000256" key="6">
    <source>
        <dbReference type="PROSITE-ProRule" id="PRU00103"/>
    </source>
</evidence>
<evidence type="ECO:0000256" key="3">
    <source>
        <dbReference type="ARBA" id="ARBA00022490"/>
    </source>
</evidence>
<reference evidence="7" key="2">
    <citation type="submission" date="2025-08" db="UniProtKB">
        <authorList>
            <consortium name="Ensembl"/>
        </authorList>
    </citation>
    <scope>IDENTIFICATION</scope>
    <source>
        <strain evidence="7">broiler</strain>
    </source>
</reference>
<dbReference type="GO" id="GO:0005737">
    <property type="term" value="C:cytoplasm"/>
    <property type="evidence" value="ECO:0000318"/>
    <property type="project" value="GO_Central"/>
</dbReference>
<organism evidence="7 8">
    <name type="scientific">Gallus gallus</name>
    <name type="common">Chicken</name>
    <dbReference type="NCBI Taxonomy" id="9031"/>
    <lineage>
        <taxon>Eukaryota</taxon>
        <taxon>Metazoa</taxon>
        <taxon>Chordata</taxon>
        <taxon>Craniata</taxon>
        <taxon>Vertebrata</taxon>
        <taxon>Euteleostomi</taxon>
        <taxon>Archelosauria</taxon>
        <taxon>Archosauria</taxon>
        <taxon>Dinosauria</taxon>
        <taxon>Saurischia</taxon>
        <taxon>Theropoda</taxon>
        <taxon>Coelurosauria</taxon>
        <taxon>Aves</taxon>
        <taxon>Neognathae</taxon>
        <taxon>Galloanserae</taxon>
        <taxon>Galliformes</taxon>
        <taxon>Phasianidae</taxon>
        <taxon>Phasianinae</taxon>
        <taxon>Gallus</taxon>
    </lineage>
</organism>
<comment type="subcellular location">
    <subcellularLocation>
        <location evidence="1">Cytoplasm</location>
    </subcellularLocation>
</comment>
<dbReference type="PANTHER" id="PTHR10527">
    <property type="entry name" value="IMPORTIN BETA"/>
    <property type="match status" value="1"/>
</dbReference>
<dbReference type="SUPFAM" id="SSF48371">
    <property type="entry name" value="ARM repeat"/>
    <property type="match status" value="2"/>
</dbReference>
<dbReference type="SMR" id="A0A8V0XBM8"/>
<dbReference type="GO" id="GO:0005634">
    <property type="term" value="C:nucleus"/>
    <property type="evidence" value="ECO:0000318"/>
    <property type="project" value="GO_Central"/>
</dbReference>
<dbReference type="OrthoDB" id="9389586at2759"/>
<evidence type="ECO:0000256" key="5">
    <source>
        <dbReference type="ARBA" id="ARBA00022927"/>
    </source>
</evidence>
<dbReference type="GeneID" id="101750157"/>
<dbReference type="InterPro" id="IPR021133">
    <property type="entry name" value="HEAT_type_2"/>
</dbReference>
<feature type="repeat" description="HEAT" evidence="6">
    <location>
        <begin position="414"/>
        <end position="450"/>
    </location>
</feature>
<accession>A0A8V0XBM8</accession>
<dbReference type="GeneTree" id="ENSGT00550000075074"/>
<dbReference type="AlphaFoldDB" id="A0A8V0XBM8"/>
<dbReference type="Proteomes" id="UP000000539">
    <property type="component" value="Chromosome 35"/>
</dbReference>
<name>A0A8V0XBM8_CHICK</name>
<dbReference type="GO" id="GO:0061608">
    <property type="term" value="F:nuclear import signal receptor activity"/>
    <property type="evidence" value="ECO:0000318"/>
    <property type="project" value="GO_Central"/>
</dbReference>
<keyword evidence="8" id="KW-1185">Reference proteome</keyword>
<dbReference type="InterPro" id="IPR016024">
    <property type="entry name" value="ARM-type_fold"/>
</dbReference>
<dbReference type="InterPro" id="IPR040122">
    <property type="entry name" value="Importin_beta"/>
</dbReference>
<reference evidence="7" key="1">
    <citation type="submission" date="2020-11" db="EMBL/GenBank/DDBJ databases">
        <title>Gallus gallus (Chicken) genome, bGalGal1, GRCg7b, maternal haplotype autosomes + Z &amp; W.</title>
        <authorList>
            <person name="Warren W."/>
            <person name="Formenti G."/>
            <person name="Fedrigo O."/>
            <person name="Haase B."/>
            <person name="Mountcastle J."/>
            <person name="Balacco J."/>
            <person name="Tracey A."/>
            <person name="Schneider V."/>
            <person name="Okimoto R."/>
            <person name="Cheng H."/>
            <person name="Hawken R."/>
            <person name="Howe K."/>
            <person name="Jarvis E.D."/>
        </authorList>
    </citation>
    <scope>NUCLEOTIDE SEQUENCE [LARGE SCALE GENOMIC DNA]</scope>
    <source>
        <strain evidence="7">Broiler</strain>
    </source>
</reference>
<dbReference type="GO" id="GO:0006606">
    <property type="term" value="P:protein import into nucleus"/>
    <property type="evidence" value="ECO:0000318"/>
    <property type="project" value="GO_Central"/>
</dbReference>
<reference evidence="7" key="3">
    <citation type="submission" date="2025-09" db="UniProtKB">
        <authorList>
            <consortium name="Ensembl"/>
        </authorList>
    </citation>
    <scope>IDENTIFICATION</scope>
    <source>
        <strain evidence="7">broiler</strain>
    </source>
</reference>
<evidence type="ECO:0000256" key="4">
    <source>
        <dbReference type="ARBA" id="ARBA00022737"/>
    </source>
</evidence>
<evidence type="ECO:0000256" key="1">
    <source>
        <dbReference type="ARBA" id="ARBA00004496"/>
    </source>
</evidence>
<dbReference type="Gene3D" id="1.25.10.10">
    <property type="entry name" value="Leucine-rich Repeat Variant"/>
    <property type="match status" value="1"/>
</dbReference>
<keyword evidence="2" id="KW-0813">Transport</keyword>
<gene>
    <name evidence="7" type="primary">IPO4</name>
</gene>
<dbReference type="OMA" id="VMPRIRH"/>
<protein>
    <submittedName>
        <fullName evidence="7">Importin 4</fullName>
    </submittedName>
</protein>
<keyword evidence="5" id="KW-0653">Protein transport</keyword>
<dbReference type="CTD" id="79711"/>